<evidence type="ECO:0000313" key="2">
    <source>
        <dbReference type="Proteomes" id="UP000004995"/>
    </source>
</evidence>
<dbReference type="EnsemblPlants" id="KQK93892">
    <property type="protein sequence ID" value="KQK93892"/>
    <property type="gene ID" value="SETIT_028477mg"/>
</dbReference>
<protein>
    <submittedName>
        <fullName evidence="1">Uncharacterized protein</fullName>
    </submittedName>
</protein>
<dbReference type="Proteomes" id="UP000004995">
    <property type="component" value="Unassembled WGS sequence"/>
</dbReference>
<evidence type="ECO:0000313" key="1">
    <source>
        <dbReference type="EnsemblPlants" id="KQK93892"/>
    </source>
</evidence>
<dbReference type="InParanoid" id="K3ZPE7"/>
<sequence>MPQYTRALKSAVHSIEQNYSCIDALKLDAYFLKKLLNGLLKLLTSYKW</sequence>
<name>K3ZPE7_SETIT</name>
<dbReference type="Gramene" id="KQK93892">
    <property type="protein sequence ID" value="KQK93892"/>
    <property type="gene ID" value="SETIT_028477mg"/>
</dbReference>
<reference evidence="1" key="2">
    <citation type="submission" date="2018-08" db="UniProtKB">
        <authorList>
            <consortium name="EnsemblPlants"/>
        </authorList>
    </citation>
    <scope>IDENTIFICATION</scope>
    <source>
        <strain evidence="1">Yugu1</strain>
    </source>
</reference>
<dbReference type="AlphaFoldDB" id="K3ZPE7"/>
<proteinExistence type="predicted"/>
<organism evidence="1 2">
    <name type="scientific">Setaria italica</name>
    <name type="common">Foxtail millet</name>
    <name type="synonym">Panicum italicum</name>
    <dbReference type="NCBI Taxonomy" id="4555"/>
    <lineage>
        <taxon>Eukaryota</taxon>
        <taxon>Viridiplantae</taxon>
        <taxon>Streptophyta</taxon>
        <taxon>Embryophyta</taxon>
        <taxon>Tracheophyta</taxon>
        <taxon>Spermatophyta</taxon>
        <taxon>Magnoliopsida</taxon>
        <taxon>Liliopsida</taxon>
        <taxon>Poales</taxon>
        <taxon>Poaceae</taxon>
        <taxon>PACMAD clade</taxon>
        <taxon>Panicoideae</taxon>
        <taxon>Panicodae</taxon>
        <taxon>Paniceae</taxon>
        <taxon>Cenchrinae</taxon>
        <taxon>Setaria</taxon>
    </lineage>
</organism>
<dbReference type="HOGENOM" id="CLU_3160944_0_0_1"/>
<dbReference type="EMBL" id="AGNK02004695">
    <property type="status" value="NOT_ANNOTATED_CDS"/>
    <property type="molecule type" value="Genomic_DNA"/>
</dbReference>
<keyword evidence="2" id="KW-1185">Reference proteome</keyword>
<accession>K3ZPE7</accession>
<reference evidence="2" key="1">
    <citation type="journal article" date="2012" name="Nat. Biotechnol.">
        <title>Reference genome sequence of the model plant Setaria.</title>
        <authorList>
            <person name="Bennetzen J.L."/>
            <person name="Schmutz J."/>
            <person name="Wang H."/>
            <person name="Percifield R."/>
            <person name="Hawkins J."/>
            <person name="Pontaroli A.C."/>
            <person name="Estep M."/>
            <person name="Feng L."/>
            <person name="Vaughn J.N."/>
            <person name="Grimwood J."/>
            <person name="Jenkins J."/>
            <person name="Barry K."/>
            <person name="Lindquist E."/>
            <person name="Hellsten U."/>
            <person name="Deshpande S."/>
            <person name="Wang X."/>
            <person name="Wu X."/>
            <person name="Mitros T."/>
            <person name="Triplett J."/>
            <person name="Yang X."/>
            <person name="Ye C.Y."/>
            <person name="Mauro-Herrera M."/>
            <person name="Wang L."/>
            <person name="Li P."/>
            <person name="Sharma M."/>
            <person name="Sharma R."/>
            <person name="Ronald P.C."/>
            <person name="Panaud O."/>
            <person name="Kellogg E.A."/>
            <person name="Brutnell T.P."/>
            <person name="Doust A.N."/>
            <person name="Tuskan G.A."/>
            <person name="Rokhsar D."/>
            <person name="Devos K.M."/>
        </authorList>
    </citation>
    <scope>NUCLEOTIDE SEQUENCE [LARGE SCALE GENOMIC DNA]</scope>
    <source>
        <strain evidence="2">cv. Yugu1</strain>
    </source>
</reference>